<evidence type="ECO:0000256" key="5">
    <source>
        <dbReference type="ARBA" id="ARBA00023242"/>
    </source>
</evidence>
<evidence type="ECO:0000256" key="2">
    <source>
        <dbReference type="ARBA" id="ARBA00023015"/>
    </source>
</evidence>
<keyword evidence="5" id="KW-0539">Nucleus</keyword>
<organism evidence="8 9">
    <name type="scientific">Carex littledalei</name>
    <dbReference type="NCBI Taxonomy" id="544730"/>
    <lineage>
        <taxon>Eukaryota</taxon>
        <taxon>Viridiplantae</taxon>
        <taxon>Streptophyta</taxon>
        <taxon>Embryophyta</taxon>
        <taxon>Tracheophyta</taxon>
        <taxon>Spermatophyta</taxon>
        <taxon>Magnoliopsida</taxon>
        <taxon>Liliopsida</taxon>
        <taxon>Poales</taxon>
        <taxon>Cyperaceae</taxon>
        <taxon>Cyperoideae</taxon>
        <taxon>Cariceae</taxon>
        <taxon>Carex</taxon>
        <taxon>Carex subgen. Euthyceras</taxon>
    </lineage>
</organism>
<dbReference type="InterPro" id="IPR044810">
    <property type="entry name" value="WRKY_plant"/>
</dbReference>
<dbReference type="PANTHER" id="PTHR31282">
    <property type="entry name" value="WRKY TRANSCRIPTION FACTOR 21-RELATED"/>
    <property type="match status" value="1"/>
</dbReference>
<name>A0A833QZN3_9POAL</name>
<dbReference type="GO" id="GO:0003700">
    <property type="term" value="F:DNA-binding transcription factor activity"/>
    <property type="evidence" value="ECO:0007669"/>
    <property type="project" value="InterPro"/>
</dbReference>
<proteinExistence type="predicted"/>
<comment type="subcellular location">
    <subcellularLocation>
        <location evidence="1">Nucleus</location>
    </subcellularLocation>
</comment>
<dbReference type="InterPro" id="IPR036576">
    <property type="entry name" value="WRKY_dom_sf"/>
</dbReference>
<gene>
    <name evidence="8" type="ORF">FCM35_KLT07469</name>
</gene>
<dbReference type="Pfam" id="PF03106">
    <property type="entry name" value="WRKY"/>
    <property type="match status" value="1"/>
</dbReference>
<evidence type="ECO:0000313" key="9">
    <source>
        <dbReference type="Proteomes" id="UP000623129"/>
    </source>
</evidence>
<keyword evidence="4" id="KW-0804">Transcription</keyword>
<dbReference type="SUPFAM" id="SSF118290">
    <property type="entry name" value="WRKY DNA-binding domain"/>
    <property type="match status" value="1"/>
</dbReference>
<evidence type="ECO:0000256" key="1">
    <source>
        <dbReference type="ARBA" id="ARBA00004123"/>
    </source>
</evidence>
<dbReference type="GO" id="GO:0005634">
    <property type="term" value="C:nucleus"/>
    <property type="evidence" value="ECO:0007669"/>
    <property type="project" value="UniProtKB-SubCell"/>
</dbReference>
<dbReference type="EMBL" id="SWLB01000017">
    <property type="protein sequence ID" value="KAF3327351.1"/>
    <property type="molecule type" value="Genomic_DNA"/>
</dbReference>
<dbReference type="InterPro" id="IPR003657">
    <property type="entry name" value="WRKY_dom"/>
</dbReference>
<dbReference type="Gene3D" id="2.20.25.80">
    <property type="entry name" value="WRKY domain"/>
    <property type="match status" value="1"/>
</dbReference>
<dbReference type="AlphaFoldDB" id="A0A833QZN3"/>
<dbReference type="Proteomes" id="UP000623129">
    <property type="component" value="Unassembled WGS sequence"/>
</dbReference>
<keyword evidence="3" id="KW-0238">DNA-binding</keyword>
<reference evidence="8" key="1">
    <citation type="submission" date="2020-01" db="EMBL/GenBank/DDBJ databases">
        <title>Genome sequence of Kobresia littledalei, the first chromosome-level genome in the family Cyperaceae.</title>
        <authorList>
            <person name="Qu G."/>
        </authorList>
    </citation>
    <scope>NUCLEOTIDE SEQUENCE</scope>
    <source>
        <strain evidence="8">C.B.Clarke</strain>
        <tissue evidence="8">Leaf</tissue>
    </source>
</reference>
<protein>
    <submittedName>
        <fullName evidence="8">WRKY transcription factor 55</fullName>
    </submittedName>
</protein>
<accession>A0A833QZN3</accession>
<feature type="domain" description="WRKY" evidence="7">
    <location>
        <begin position="116"/>
        <end position="178"/>
    </location>
</feature>
<feature type="region of interest" description="Disordered" evidence="6">
    <location>
        <begin position="88"/>
        <end position="112"/>
    </location>
</feature>
<evidence type="ECO:0000256" key="3">
    <source>
        <dbReference type="ARBA" id="ARBA00023125"/>
    </source>
</evidence>
<dbReference type="OrthoDB" id="2021064at2759"/>
<evidence type="ECO:0000259" key="7">
    <source>
        <dbReference type="PROSITE" id="PS50811"/>
    </source>
</evidence>
<keyword evidence="9" id="KW-1185">Reference proteome</keyword>
<keyword evidence="2" id="KW-0805">Transcription regulation</keyword>
<comment type="caution">
    <text evidence="8">The sequence shown here is derived from an EMBL/GenBank/DDBJ whole genome shotgun (WGS) entry which is preliminary data.</text>
</comment>
<evidence type="ECO:0000313" key="8">
    <source>
        <dbReference type="EMBL" id="KAF3327351.1"/>
    </source>
</evidence>
<dbReference type="PROSITE" id="PS50811">
    <property type="entry name" value="WRKY"/>
    <property type="match status" value="1"/>
</dbReference>
<evidence type="ECO:0000256" key="6">
    <source>
        <dbReference type="SAM" id="MobiDB-lite"/>
    </source>
</evidence>
<evidence type="ECO:0000256" key="4">
    <source>
        <dbReference type="ARBA" id="ARBA00023163"/>
    </source>
</evidence>
<dbReference type="GO" id="GO:0043565">
    <property type="term" value="F:sequence-specific DNA binding"/>
    <property type="evidence" value="ECO:0007669"/>
    <property type="project" value="InterPro"/>
</dbReference>
<sequence length="265" mass="29810">MGNSYLDQEAAIREVGRGYDKLKQLHGLLQLKSRNGEEVVHIQELAEPLFIEALQALNHALCIMRSGVGKVGVKSEIVVLESVLSSDTNQRTENERGKRRRVGENSWTNDTTMPYDDGHQWRKYGDKNIIGTNFSRGYFRCTYKEQGCEAKKVVQQTSNSIPHLFKVSYTNTHTCNFHKMISPSSALQPSSFGLIEQDSGVNQMPHLQECKPSRPQLLNQGSCSSDAILTETFTSASLVERNCEWDFDSLLKDLVGFASDDFLLI</sequence>
<dbReference type="SMART" id="SM00774">
    <property type="entry name" value="WRKY"/>
    <property type="match status" value="1"/>
</dbReference>